<dbReference type="EMBL" id="BJFL01000008">
    <property type="protein sequence ID" value="GDY30572.1"/>
    <property type="molecule type" value="Genomic_DNA"/>
</dbReference>
<proteinExistence type="predicted"/>
<dbReference type="InterPro" id="IPR029058">
    <property type="entry name" value="AB_hydrolase_fold"/>
</dbReference>
<dbReference type="InterPro" id="IPR051044">
    <property type="entry name" value="MAG_DAG_Lipase"/>
</dbReference>
<sequence>MTADVLGDDFLAQTIPLDGDDVATLVRYQPKDAPAPTRGAVLYLHGFMDYFFQRHVAVHLAARGFAFYALDLRGYGRSLRDHQLPNYVTDLAVYFAELDTAAEIIRGEDGHGRLVVLGHSTGGLITSLWADRRRDDGVLDALVLNSPWLDLAESWFLRTVGTALIDVVGRFFPRLVVRSATDRVYGPSLHRDHHGEWEYDLRWKPITGFPVRAGWLRTIRRGHARVHRGLDVRVPVLVLHADRSLRANRWSEVASRADTVLDVAQIARWAPKIGTDVTTVVVEGAVHDLFLSAEPVRNRALAEMDAWLDRVLGASAADGDQGALAGEA</sequence>
<evidence type="ECO:0000259" key="1">
    <source>
        <dbReference type="Pfam" id="PF12146"/>
    </source>
</evidence>
<organism evidence="2 3">
    <name type="scientific">Gandjariella thermophila</name>
    <dbReference type="NCBI Taxonomy" id="1931992"/>
    <lineage>
        <taxon>Bacteria</taxon>
        <taxon>Bacillati</taxon>
        <taxon>Actinomycetota</taxon>
        <taxon>Actinomycetes</taxon>
        <taxon>Pseudonocardiales</taxon>
        <taxon>Pseudonocardiaceae</taxon>
        <taxon>Gandjariella</taxon>
    </lineage>
</organism>
<feature type="domain" description="Serine aminopeptidase S33" evidence="1">
    <location>
        <begin position="36"/>
        <end position="290"/>
    </location>
</feature>
<comment type="caution">
    <text evidence="2">The sequence shown here is derived from an EMBL/GenBank/DDBJ whole genome shotgun (WGS) entry which is preliminary data.</text>
</comment>
<evidence type="ECO:0000313" key="3">
    <source>
        <dbReference type="Proteomes" id="UP000298860"/>
    </source>
</evidence>
<dbReference type="InterPro" id="IPR022742">
    <property type="entry name" value="Hydrolase_4"/>
</dbReference>
<dbReference type="Pfam" id="PF12146">
    <property type="entry name" value="Hydrolase_4"/>
    <property type="match status" value="1"/>
</dbReference>
<protein>
    <recommendedName>
        <fullName evidence="1">Serine aminopeptidase S33 domain-containing protein</fullName>
    </recommendedName>
</protein>
<reference evidence="3" key="1">
    <citation type="submission" date="2019-04" db="EMBL/GenBank/DDBJ databases">
        <title>Draft genome sequence of Pseudonocardiaceae bacterium SL3-2-4.</title>
        <authorList>
            <person name="Ningsih F."/>
            <person name="Yokota A."/>
            <person name="Sakai Y."/>
            <person name="Nanatani K."/>
            <person name="Yabe S."/>
            <person name="Oetari A."/>
            <person name="Sjamsuridzal W."/>
        </authorList>
    </citation>
    <scope>NUCLEOTIDE SEQUENCE [LARGE SCALE GENOMIC DNA]</scope>
    <source>
        <strain evidence="3">SL3-2-4</strain>
    </source>
</reference>
<dbReference type="SUPFAM" id="SSF53474">
    <property type="entry name" value="alpha/beta-Hydrolases"/>
    <property type="match status" value="1"/>
</dbReference>
<keyword evidence="3" id="KW-1185">Reference proteome</keyword>
<dbReference type="Gene3D" id="3.40.50.1820">
    <property type="entry name" value="alpha/beta hydrolase"/>
    <property type="match status" value="1"/>
</dbReference>
<dbReference type="AlphaFoldDB" id="A0A4D4J647"/>
<dbReference type="RefSeq" id="WP_192909475.1">
    <property type="nucleotide sequence ID" value="NZ_BJFL01000008.1"/>
</dbReference>
<name>A0A4D4J647_9PSEU</name>
<gene>
    <name evidence="2" type="ORF">GTS_22050</name>
</gene>
<dbReference type="PANTHER" id="PTHR11614">
    <property type="entry name" value="PHOSPHOLIPASE-RELATED"/>
    <property type="match status" value="1"/>
</dbReference>
<evidence type="ECO:0000313" key="2">
    <source>
        <dbReference type="EMBL" id="GDY30572.1"/>
    </source>
</evidence>
<dbReference type="Proteomes" id="UP000298860">
    <property type="component" value="Unassembled WGS sequence"/>
</dbReference>
<accession>A0A4D4J647</accession>